<proteinExistence type="predicted"/>
<evidence type="ECO:0000259" key="1">
    <source>
        <dbReference type="Pfam" id="PF12680"/>
    </source>
</evidence>
<evidence type="ECO:0000313" key="2">
    <source>
        <dbReference type="EMBL" id="RBQ22116.1"/>
    </source>
</evidence>
<dbReference type="Gene3D" id="3.10.450.50">
    <property type="match status" value="1"/>
</dbReference>
<dbReference type="Proteomes" id="UP000253303">
    <property type="component" value="Unassembled WGS sequence"/>
</dbReference>
<dbReference type="Pfam" id="PF12680">
    <property type="entry name" value="SnoaL_2"/>
    <property type="match status" value="1"/>
</dbReference>
<dbReference type="InterPro" id="IPR037401">
    <property type="entry name" value="SnoaL-like"/>
</dbReference>
<dbReference type="InterPro" id="IPR032710">
    <property type="entry name" value="NTF2-like_dom_sf"/>
</dbReference>
<protein>
    <recommendedName>
        <fullName evidence="1">SnoaL-like domain-containing protein</fullName>
    </recommendedName>
</protein>
<accession>A0A366M7E5</accession>
<evidence type="ECO:0000313" key="3">
    <source>
        <dbReference type="Proteomes" id="UP000253303"/>
    </source>
</evidence>
<dbReference type="SUPFAM" id="SSF54427">
    <property type="entry name" value="NTF2-like"/>
    <property type="match status" value="1"/>
</dbReference>
<dbReference type="AlphaFoldDB" id="A0A366M7E5"/>
<dbReference type="EMBL" id="QMEY01000001">
    <property type="protein sequence ID" value="RBQ22116.1"/>
    <property type="molecule type" value="Genomic_DNA"/>
</dbReference>
<organism evidence="2 3">
    <name type="scientific">Spongiactinospora rosea</name>
    <dbReference type="NCBI Taxonomy" id="2248750"/>
    <lineage>
        <taxon>Bacteria</taxon>
        <taxon>Bacillati</taxon>
        <taxon>Actinomycetota</taxon>
        <taxon>Actinomycetes</taxon>
        <taxon>Streptosporangiales</taxon>
        <taxon>Streptosporangiaceae</taxon>
        <taxon>Spongiactinospora</taxon>
    </lineage>
</organism>
<dbReference type="RefSeq" id="WP_113979410.1">
    <property type="nucleotide sequence ID" value="NZ_QMEY01000001.1"/>
</dbReference>
<comment type="caution">
    <text evidence="2">The sequence shown here is derived from an EMBL/GenBank/DDBJ whole genome shotgun (WGS) entry which is preliminary data.</text>
</comment>
<gene>
    <name evidence="2" type="ORF">DP939_05520</name>
</gene>
<keyword evidence="3" id="KW-1185">Reference proteome</keyword>
<dbReference type="OrthoDB" id="129343at2"/>
<reference evidence="2 3" key="1">
    <citation type="submission" date="2018-06" db="EMBL/GenBank/DDBJ databases">
        <title>Sphaerisporangium craniellae sp. nov., isolated from a marine sponge in the South China Sea.</title>
        <authorList>
            <person name="Li L."/>
        </authorList>
    </citation>
    <scope>NUCLEOTIDE SEQUENCE [LARGE SCALE GENOMIC DNA]</scope>
    <source>
        <strain evidence="2 3">LHW63015</strain>
    </source>
</reference>
<sequence length="128" mass="14288">MTQTSESNAARNKEVAVHVFKEFAAGDIEVLRDHLREDYIEHSPDAPSGRDAFIAYIATTPLARSKLDLKRVIAEGDHVVVHLHMVAPESERGVAIVDIFRMADGLIAEHWDVIQPVPEPDRVPHGMF</sequence>
<name>A0A366M7E5_9ACTN</name>
<feature type="domain" description="SnoaL-like" evidence="1">
    <location>
        <begin position="19"/>
        <end position="110"/>
    </location>
</feature>